<keyword evidence="2" id="KW-1185">Reference proteome</keyword>
<dbReference type="OrthoDB" id="9152322at2"/>
<comment type="caution">
    <text evidence="1">The sequence shown here is derived from an EMBL/GenBank/DDBJ whole genome shotgun (WGS) entry which is preliminary data.</text>
</comment>
<dbReference type="EMBL" id="AOGK01000030">
    <property type="protein sequence ID" value="MDG5978057.1"/>
    <property type="molecule type" value="Genomic_DNA"/>
</dbReference>
<reference evidence="1" key="1">
    <citation type="submission" date="2013-01" db="EMBL/GenBank/DDBJ databases">
        <title>Genome draft of Hydrogenophaga taeniospiralis 2K1.</title>
        <authorList>
            <person name="Gomila M."/>
            <person name="Lalucat J."/>
        </authorList>
    </citation>
    <scope>NUCLEOTIDE SEQUENCE</scope>
    <source>
        <strain evidence="1">CCUG 15921</strain>
    </source>
</reference>
<gene>
    <name evidence="1" type="ORF">H010_22576</name>
</gene>
<dbReference type="Proteomes" id="UP001152876">
    <property type="component" value="Unassembled WGS sequence"/>
</dbReference>
<name>A0A9X4NVI5_9BURK</name>
<sequence length="209" mass="22532">MPSTPRSPKVSPNNPCPFLRALVAQGLLADDVVSLGTITSTIVKVANAGDGQPELPAAAIRAIALVANGLTPLQMARNGFGGLRLNELRNGPLDKKGAGSRILDAKAKVDPKELARLEEFASEKTDADGHAEPGLDLDELQRMMDANFERAAGHRRSIDRKLMDGEWPILLKVMGKQGKTGRYLSLKEVGELFVERRLPERMSSQLASG</sequence>
<dbReference type="RefSeq" id="WP_068174965.1">
    <property type="nucleotide sequence ID" value="NZ_AOGK01000030.1"/>
</dbReference>
<accession>A0A9X4NVI5</accession>
<evidence type="ECO:0000313" key="2">
    <source>
        <dbReference type="Proteomes" id="UP001152876"/>
    </source>
</evidence>
<protein>
    <submittedName>
        <fullName evidence="1">Uncharacterized protein</fullName>
    </submittedName>
</protein>
<dbReference type="AlphaFoldDB" id="A0A9X4NVI5"/>
<organism evidence="1 2">
    <name type="scientific">Hydrogenophaga taeniospiralis CCUG 15921</name>
    <dbReference type="NCBI Taxonomy" id="1281780"/>
    <lineage>
        <taxon>Bacteria</taxon>
        <taxon>Pseudomonadati</taxon>
        <taxon>Pseudomonadota</taxon>
        <taxon>Betaproteobacteria</taxon>
        <taxon>Burkholderiales</taxon>
        <taxon>Comamonadaceae</taxon>
        <taxon>Hydrogenophaga</taxon>
    </lineage>
</organism>
<evidence type="ECO:0000313" key="1">
    <source>
        <dbReference type="EMBL" id="MDG5978057.1"/>
    </source>
</evidence>
<proteinExistence type="predicted"/>